<sequence>MELDARLTRTWRLLRAMLGSSREWRRNAEFSRWFDLAGSTWAWANGPGADSATTAIPRTALFPPTGADGRWLAPRARFSTAALTRATLLIARSGRRGTGRDAPAASSDDSAPTAPFLPP</sequence>
<name>A0ABT1HLJ1_STRSD</name>
<accession>A0ABT1HLJ1</accession>
<dbReference type="EMBL" id="JAMTCP010000001">
    <property type="protein sequence ID" value="MCP2256375.1"/>
    <property type="molecule type" value="Genomic_DNA"/>
</dbReference>
<evidence type="ECO:0000313" key="3">
    <source>
        <dbReference type="Proteomes" id="UP001205311"/>
    </source>
</evidence>
<evidence type="ECO:0000256" key="1">
    <source>
        <dbReference type="SAM" id="MobiDB-lite"/>
    </source>
</evidence>
<proteinExistence type="predicted"/>
<organism evidence="2 3">
    <name type="scientific">Streptoalloteichus tenebrarius (strain ATCC 17920 / DSM 40477 / JCM 4838 / CBS 697.72 / NBRC 16177 / NCIMB 11028 / NRRL B-12390 / A12253. 1 / ISP 5477)</name>
    <name type="common">Streptomyces tenebrarius</name>
    <dbReference type="NCBI Taxonomy" id="1933"/>
    <lineage>
        <taxon>Bacteria</taxon>
        <taxon>Bacillati</taxon>
        <taxon>Actinomycetota</taxon>
        <taxon>Actinomycetes</taxon>
        <taxon>Pseudonocardiales</taxon>
        <taxon>Pseudonocardiaceae</taxon>
        <taxon>Streptoalloteichus</taxon>
    </lineage>
</organism>
<keyword evidence="3" id="KW-1185">Reference proteome</keyword>
<feature type="compositionally biased region" description="Low complexity" evidence="1">
    <location>
        <begin position="101"/>
        <end position="119"/>
    </location>
</feature>
<comment type="caution">
    <text evidence="2">The sequence shown here is derived from an EMBL/GenBank/DDBJ whole genome shotgun (WGS) entry which is preliminary data.</text>
</comment>
<reference evidence="2 3" key="1">
    <citation type="submission" date="2022-06" db="EMBL/GenBank/DDBJ databases">
        <title>Genomic Encyclopedia of Archaeal and Bacterial Type Strains, Phase II (KMG-II): from individual species to whole genera.</title>
        <authorList>
            <person name="Goeker M."/>
        </authorList>
    </citation>
    <scope>NUCLEOTIDE SEQUENCE [LARGE SCALE GENOMIC DNA]</scope>
    <source>
        <strain evidence="2 3">DSM 40477</strain>
    </source>
</reference>
<protein>
    <submittedName>
        <fullName evidence="2">Uncharacterized protein</fullName>
    </submittedName>
</protein>
<gene>
    <name evidence="2" type="ORF">LX15_000058</name>
</gene>
<feature type="region of interest" description="Disordered" evidence="1">
    <location>
        <begin position="94"/>
        <end position="119"/>
    </location>
</feature>
<evidence type="ECO:0000313" key="2">
    <source>
        <dbReference type="EMBL" id="MCP2256375.1"/>
    </source>
</evidence>
<dbReference type="Proteomes" id="UP001205311">
    <property type="component" value="Unassembled WGS sequence"/>
</dbReference>